<comment type="similarity">
    <text evidence="1 6">Belongs to the OSBP family.</text>
</comment>
<reference evidence="11" key="1">
    <citation type="submission" date="2012-04" db="EMBL/GenBank/DDBJ databases">
        <title>The Genome Sequence of Loa loa.</title>
        <authorList>
            <consortium name="The Broad Institute Genome Sequencing Platform"/>
            <consortium name="Broad Institute Genome Sequencing Center for Infectious Disease"/>
            <person name="Nutman T.B."/>
            <person name="Fink D.L."/>
            <person name="Russ C."/>
            <person name="Young S."/>
            <person name="Zeng Q."/>
            <person name="Gargeya S."/>
            <person name="Alvarado L."/>
            <person name="Berlin A."/>
            <person name="Chapman S.B."/>
            <person name="Chen Z."/>
            <person name="Freedman E."/>
            <person name="Gellesch M."/>
            <person name="Goldberg J."/>
            <person name="Griggs A."/>
            <person name="Gujja S."/>
            <person name="Heilman E.R."/>
            <person name="Heiman D."/>
            <person name="Howarth C."/>
            <person name="Mehta T."/>
            <person name="Neiman D."/>
            <person name="Pearson M."/>
            <person name="Roberts A."/>
            <person name="Saif S."/>
            <person name="Shea T."/>
            <person name="Shenoy N."/>
            <person name="Sisk P."/>
            <person name="Stolte C."/>
            <person name="Sykes S."/>
            <person name="White J."/>
            <person name="Yandava C."/>
            <person name="Haas B."/>
            <person name="Henn M.R."/>
            <person name="Nusbaum C."/>
            <person name="Birren B."/>
        </authorList>
    </citation>
    <scope>NUCLEOTIDE SEQUENCE [LARGE SCALE GENOMIC DNA]</scope>
</reference>
<feature type="region of interest" description="Disordered" evidence="9">
    <location>
        <begin position="40"/>
        <end position="62"/>
    </location>
</feature>
<dbReference type="GO" id="GO:0120009">
    <property type="term" value="P:intermembrane lipid transfer"/>
    <property type="evidence" value="ECO:0007669"/>
    <property type="project" value="UniProtKB-ARBA"/>
</dbReference>
<dbReference type="GO" id="GO:0097038">
    <property type="term" value="C:perinuclear endoplasmic reticulum"/>
    <property type="evidence" value="ECO:0007669"/>
    <property type="project" value="TreeGrafter"/>
</dbReference>
<evidence type="ECO:0000313" key="12">
    <source>
        <dbReference type="WBParaSite" id="EN70_6258"/>
    </source>
</evidence>
<evidence type="ECO:0000256" key="2">
    <source>
        <dbReference type="ARBA" id="ARBA00022448"/>
    </source>
</evidence>
<evidence type="ECO:0000256" key="9">
    <source>
        <dbReference type="SAM" id="MobiDB-lite"/>
    </source>
</evidence>
<dbReference type="GO" id="GO:0005886">
    <property type="term" value="C:plasma membrane"/>
    <property type="evidence" value="ECO:0007669"/>
    <property type="project" value="TreeGrafter"/>
</dbReference>
<feature type="coiled-coil region" evidence="8">
    <location>
        <begin position="256"/>
        <end position="304"/>
    </location>
</feature>
<feature type="compositionally biased region" description="Low complexity" evidence="9">
    <location>
        <begin position="48"/>
        <end position="58"/>
    </location>
</feature>
<evidence type="ECO:0000256" key="1">
    <source>
        <dbReference type="ARBA" id="ARBA00008842"/>
    </source>
</evidence>
<evidence type="ECO:0000256" key="8">
    <source>
        <dbReference type="SAM" id="Coils"/>
    </source>
</evidence>
<accession>A0A1I7VU03</accession>
<dbReference type="Gene3D" id="2.30.29.30">
    <property type="entry name" value="Pleckstrin-homology domain (PH domain)/Phosphotyrosine-binding domain (PTB)"/>
    <property type="match status" value="1"/>
</dbReference>
<dbReference type="Pfam" id="PF01237">
    <property type="entry name" value="Oxysterol_BP"/>
    <property type="match status" value="1"/>
</dbReference>
<feature type="domain" description="PH" evidence="10">
    <location>
        <begin position="72"/>
        <end position="166"/>
    </location>
</feature>
<dbReference type="InterPro" id="IPR018494">
    <property type="entry name" value="Oxysterol-bd_CS"/>
</dbReference>
<dbReference type="InterPro" id="IPR011993">
    <property type="entry name" value="PH-like_dom_sf"/>
</dbReference>
<keyword evidence="3" id="KW-0597">Phosphoprotein</keyword>
<protein>
    <recommendedName>
        <fullName evidence="7">Oxysterol-binding protein</fullName>
    </recommendedName>
</protein>
<evidence type="ECO:0000256" key="3">
    <source>
        <dbReference type="ARBA" id="ARBA00022553"/>
    </source>
</evidence>
<keyword evidence="8" id="KW-0175">Coiled coil</keyword>
<evidence type="ECO:0000256" key="6">
    <source>
        <dbReference type="RuleBase" id="RU003844"/>
    </source>
</evidence>
<evidence type="ECO:0000256" key="4">
    <source>
        <dbReference type="ARBA" id="ARBA00023055"/>
    </source>
</evidence>
<dbReference type="AlphaFoldDB" id="A0A1I7VU03"/>
<dbReference type="PROSITE" id="PS01013">
    <property type="entry name" value="OSBP"/>
    <property type="match status" value="1"/>
</dbReference>
<keyword evidence="2 7" id="KW-0813">Transport</keyword>
<dbReference type="Pfam" id="PF00169">
    <property type="entry name" value="PH"/>
    <property type="match status" value="1"/>
</dbReference>
<dbReference type="PANTHER" id="PTHR10972:SF205">
    <property type="entry name" value="OXYSTEROL-BINDING PROTEIN 1"/>
    <property type="match status" value="1"/>
</dbReference>
<dbReference type="InterPro" id="IPR000648">
    <property type="entry name" value="Oxysterol-bd"/>
</dbReference>
<dbReference type="Proteomes" id="UP000095285">
    <property type="component" value="Unassembled WGS sequence"/>
</dbReference>
<dbReference type="SUPFAM" id="SSF144000">
    <property type="entry name" value="Oxysterol-binding protein-like"/>
    <property type="match status" value="1"/>
</dbReference>
<dbReference type="Gene3D" id="2.40.160.120">
    <property type="match status" value="1"/>
</dbReference>
<sequence>MSNTGGRSTSSISSSSHRNTESSLLGRLFHFNYRRSRNDSITGSDVKSQSSRGTSTSSPDNVAVQATDITGTILRSGYLAKRIWRFARSTSYFVLRDNGKFYFYKSKTIAENPQKYKGFTNVKDIYIVPRGSKGFVIYTKKSVWYLKARTSQDRDDWVEKLKSTRAYLRMKDEEELKRILNVPSSQWEKLSTSKIIIDMDESLQIAFKNLRELEVKLNDFRHSLPNGKQLDKAQLADLDDTSHKVITGIQNSLGAVERYFAESKSLQNEMKRMINDLNYESQQRSNLLRQIELQAKQLNCIEKESVRLKSKFTSEELSKFDDLILAPESESEREVTGTSSWQEVNLNETGISGSSIREQTISAIKEKTATPAVSMVLSKSEGKLIKSHKPLITSPVVLIKQETITVNQSAKQRKRRTQIPYRKKAGMSLWSLLKNALGKELYKIPLPVNFNEPISFIQRLTECLEYSHLIDKAAKSEDPADQMIYVATFVISTLSNTPFRTCKPFNPLWCETFEFDRMDDLGWRAIAEQVSHHPPISAIHAEGNGWILDEDIDVHSQFQATIMKIFPEGIASIFFPETKSFYYWTMKDIKTFVKGFIIGPITVHNEGNCIIMNQPDGINCVFNLTRHKFFSSDNERTFTGKICDKFGKELYSLTGDWSQKCIVEGQVIWTRNAQPNESELMYNYTTLAIELNEPEENVAPTDSRLRPDMRMMENGDWDAANQEKGRLEEKQRIDTKKYQDMLENGQKIVERPIWFKKCFDRSCGTSRYIYQGQYWKCKEKKDWSRSPNIFG</sequence>
<evidence type="ECO:0000313" key="11">
    <source>
        <dbReference type="Proteomes" id="UP000095285"/>
    </source>
</evidence>
<keyword evidence="11" id="KW-1185">Reference proteome</keyword>
<name>A0A1I7VU03_LOALO</name>
<dbReference type="eggNOG" id="KOG1737">
    <property type="taxonomic scope" value="Eukaryota"/>
</dbReference>
<dbReference type="GO" id="GO:0005829">
    <property type="term" value="C:cytosol"/>
    <property type="evidence" value="ECO:0007669"/>
    <property type="project" value="TreeGrafter"/>
</dbReference>
<keyword evidence="5" id="KW-0446">Lipid-binding</keyword>
<dbReference type="STRING" id="7209.A0A1I7VU03"/>
<dbReference type="SUPFAM" id="SSF50729">
    <property type="entry name" value="PH domain-like"/>
    <property type="match status" value="1"/>
</dbReference>
<keyword evidence="4 7" id="KW-0445">Lipid transport</keyword>
<proteinExistence type="inferred from homology"/>
<dbReference type="GO" id="GO:0032934">
    <property type="term" value="F:sterol binding"/>
    <property type="evidence" value="ECO:0007669"/>
    <property type="project" value="TreeGrafter"/>
</dbReference>
<dbReference type="WBParaSite" id="EN70_6258">
    <property type="protein sequence ID" value="EN70_6258"/>
    <property type="gene ID" value="EN70_6258"/>
</dbReference>
<evidence type="ECO:0000259" key="10">
    <source>
        <dbReference type="PROSITE" id="PS50003"/>
    </source>
</evidence>
<dbReference type="PROSITE" id="PS50003">
    <property type="entry name" value="PH_DOMAIN"/>
    <property type="match status" value="1"/>
</dbReference>
<evidence type="ECO:0000256" key="5">
    <source>
        <dbReference type="ARBA" id="ARBA00023121"/>
    </source>
</evidence>
<dbReference type="InterPro" id="IPR001849">
    <property type="entry name" value="PH_domain"/>
</dbReference>
<reference evidence="12" key="2">
    <citation type="submission" date="2016-11" db="UniProtKB">
        <authorList>
            <consortium name="WormBaseParasite"/>
        </authorList>
    </citation>
    <scope>IDENTIFICATION</scope>
</reference>
<evidence type="ECO:0000256" key="7">
    <source>
        <dbReference type="RuleBase" id="RU003845"/>
    </source>
</evidence>
<organism evidence="11 12">
    <name type="scientific">Loa loa</name>
    <name type="common">Eye worm</name>
    <name type="synonym">Filaria loa</name>
    <dbReference type="NCBI Taxonomy" id="7209"/>
    <lineage>
        <taxon>Eukaryota</taxon>
        <taxon>Metazoa</taxon>
        <taxon>Ecdysozoa</taxon>
        <taxon>Nematoda</taxon>
        <taxon>Chromadorea</taxon>
        <taxon>Rhabditida</taxon>
        <taxon>Spirurina</taxon>
        <taxon>Spiruromorpha</taxon>
        <taxon>Filarioidea</taxon>
        <taxon>Onchocercidae</taxon>
        <taxon>Loa</taxon>
    </lineage>
</organism>
<dbReference type="SMART" id="SM00233">
    <property type="entry name" value="PH"/>
    <property type="match status" value="1"/>
</dbReference>
<dbReference type="InterPro" id="IPR037239">
    <property type="entry name" value="OSBP_sf"/>
</dbReference>
<dbReference type="PANTHER" id="PTHR10972">
    <property type="entry name" value="OXYSTEROL-BINDING PROTEIN-RELATED"/>
    <property type="match status" value="1"/>
</dbReference>
<dbReference type="FunFam" id="2.40.160.120:FF:000001">
    <property type="entry name" value="Oxysterol-binding protein"/>
    <property type="match status" value="1"/>
</dbReference>